<keyword evidence="1" id="KW-0648">Protein biosynthesis</keyword>
<evidence type="ECO:0000256" key="1">
    <source>
        <dbReference type="ARBA" id="ARBA00022917"/>
    </source>
</evidence>
<evidence type="ECO:0000256" key="2">
    <source>
        <dbReference type="ARBA" id="ARBA00023146"/>
    </source>
</evidence>
<keyword evidence="2" id="KW-0030">Aminoacyl-tRNA synthetase</keyword>
<dbReference type="GO" id="GO:0006421">
    <property type="term" value="P:asparaginyl-tRNA aminoacylation"/>
    <property type="evidence" value="ECO:0007669"/>
    <property type="project" value="TreeGrafter"/>
</dbReference>
<dbReference type="PANTHER" id="PTHR22594">
    <property type="entry name" value="ASPARTYL/LYSYL-TRNA SYNTHETASE"/>
    <property type="match status" value="1"/>
</dbReference>
<feature type="non-terminal residue" evidence="4">
    <location>
        <position position="149"/>
    </location>
</feature>
<organism evidence="4">
    <name type="scientific">marine metagenome</name>
    <dbReference type="NCBI Taxonomy" id="408172"/>
    <lineage>
        <taxon>unclassified sequences</taxon>
        <taxon>metagenomes</taxon>
        <taxon>ecological metagenomes</taxon>
    </lineage>
</organism>
<dbReference type="PANTHER" id="PTHR22594:SF34">
    <property type="entry name" value="ASPARAGINE--TRNA LIGASE, MITOCHONDRIAL-RELATED"/>
    <property type="match status" value="1"/>
</dbReference>
<dbReference type="Gene3D" id="2.40.50.140">
    <property type="entry name" value="Nucleic acid-binding proteins"/>
    <property type="match status" value="1"/>
</dbReference>
<reference evidence="4" key="1">
    <citation type="submission" date="2018-05" db="EMBL/GenBank/DDBJ databases">
        <authorList>
            <person name="Lanie J.A."/>
            <person name="Ng W.-L."/>
            <person name="Kazmierczak K.M."/>
            <person name="Andrzejewski T.M."/>
            <person name="Davidsen T.M."/>
            <person name="Wayne K.J."/>
            <person name="Tettelin H."/>
            <person name="Glass J.I."/>
            <person name="Rusch D."/>
            <person name="Podicherti R."/>
            <person name="Tsui H.-C.T."/>
            <person name="Winkler M.E."/>
        </authorList>
    </citation>
    <scope>NUCLEOTIDE SEQUENCE</scope>
</reference>
<sequence length="149" mass="16459">MDRILSSQAASHKGDEVRLAGWVHNLRIHKDVQFLVLRDRGGLIQAVAQPGPETDLSEIGKEFVVEVTGAVMDEPRAQGGVEIHLSSVKVLSVAEEPPLEINRPKVLAKTHLDKILDNRPISLRAPEIRAIFEVQAVLVEAFGSYLRSR</sequence>
<proteinExistence type="predicted"/>
<dbReference type="EMBL" id="UINC01204977">
    <property type="protein sequence ID" value="SVE25946.1"/>
    <property type="molecule type" value="Genomic_DNA"/>
</dbReference>
<gene>
    <name evidence="4" type="ORF">METZ01_LOCUS478800</name>
</gene>
<dbReference type="InterPro" id="IPR004365">
    <property type="entry name" value="NA-bd_OB_tRNA"/>
</dbReference>
<dbReference type="AlphaFoldDB" id="A0A383C0G5"/>
<keyword evidence="2" id="KW-0436">Ligase</keyword>
<dbReference type="GO" id="GO:0003676">
    <property type="term" value="F:nucleic acid binding"/>
    <property type="evidence" value="ECO:0007669"/>
    <property type="project" value="InterPro"/>
</dbReference>
<dbReference type="InterPro" id="IPR012340">
    <property type="entry name" value="NA-bd_OB-fold"/>
</dbReference>
<evidence type="ECO:0000313" key="4">
    <source>
        <dbReference type="EMBL" id="SVE25946.1"/>
    </source>
</evidence>
<dbReference type="Pfam" id="PF01336">
    <property type="entry name" value="tRNA_anti-codon"/>
    <property type="match status" value="1"/>
</dbReference>
<feature type="domain" description="OB" evidence="3">
    <location>
        <begin position="17"/>
        <end position="91"/>
    </location>
</feature>
<dbReference type="GO" id="GO:0004812">
    <property type="term" value="F:aminoacyl-tRNA ligase activity"/>
    <property type="evidence" value="ECO:0007669"/>
    <property type="project" value="UniProtKB-KW"/>
</dbReference>
<protein>
    <recommendedName>
        <fullName evidence="3">OB domain-containing protein</fullName>
    </recommendedName>
</protein>
<dbReference type="GO" id="GO:0005524">
    <property type="term" value="F:ATP binding"/>
    <property type="evidence" value="ECO:0007669"/>
    <property type="project" value="UniProtKB-KW"/>
</dbReference>
<evidence type="ECO:0000259" key="3">
    <source>
        <dbReference type="Pfam" id="PF01336"/>
    </source>
</evidence>
<dbReference type="SUPFAM" id="SSF50249">
    <property type="entry name" value="Nucleic acid-binding proteins"/>
    <property type="match status" value="1"/>
</dbReference>
<name>A0A383C0G5_9ZZZZ</name>
<accession>A0A383C0G5</accession>